<dbReference type="AlphaFoldDB" id="A0A158K6I5"/>
<dbReference type="InterPro" id="IPR011711">
    <property type="entry name" value="GntR_C"/>
</dbReference>
<dbReference type="SMART" id="SM00895">
    <property type="entry name" value="FCD"/>
    <property type="match status" value="1"/>
</dbReference>
<reference evidence="5" key="1">
    <citation type="submission" date="2016-01" db="EMBL/GenBank/DDBJ databases">
        <authorList>
            <person name="Peeters Charlotte."/>
        </authorList>
    </citation>
    <scope>NUCLEOTIDE SEQUENCE</scope>
    <source>
        <strain evidence="5">LMG 22936</strain>
    </source>
</reference>
<dbReference type="Gene3D" id="1.20.120.530">
    <property type="entry name" value="GntR ligand-binding domain-like"/>
    <property type="match status" value="1"/>
</dbReference>
<dbReference type="PRINTS" id="PR00035">
    <property type="entry name" value="HTHGNTR"/>
</dbReference>
<dbReference type="Pfam" id="PF07729">
    <property type="entry name" value="FCD"/>
    <property type="match status" value="1"/>
</dbReference>
<keyword evidence="3" id="KW-0804">Transcription</keyword>
<dbReference type="PROSITE" id="PS50949">
    <property type="entry name" value="HTH_GNTR"/>
    <property type="match status" value="1"/>
</dbReference>
<organism evidence="5 6">
    <name type="scientific">Caballeronia telluris</name>
    <dbReference type="NCBI Taxonomy" id="326475"/>
    <lineage>
        <taxon>Bacteria</taxon>
        <taxon>Pseudomonadati</taxon>
        <taxon>Pseudomonadota</taxon>
        <taxon>Betaproteobacteria</taxon>
        <taxon>Burkholderiales</taxon>
        <taxon>Burkholderiaceae</taxon>
        <taxon>Caballeronia</taxon>
    </lineage>
</organism>
<gene>
    <name evidence="5" type="ORF">AWB66_05322</name>
</gene>
<keyword evidence="6" id="KW-1185">Reference proteome</keyword>
<dbReference type="CDD" id="cd07377">
    <property type="entry name" value="WHTH_GntR"/>
    <property type="match status" value="1"/>
</dbReference>
<dbReference type="GO" id="GO:0003700">
    <property type="term" value="F:DNA-binding transcription factor activity"/>
    <property type="evidence" value="ECO:0007669"/>
    <property type="project" value="InterPro"/>
</dbReference>
<feature type="domain" description="HTH gntR-type" evidence="4">
    <location>
        <begin position="39"/>
        <end position="106"/>
    </location>
</feature>
<accession>A0A158K6I5</accession>
<keyword evidence="2" id="KW-0238">DNA-binding</keyword>
<dbReference type="Proteomes" id="UP000054717">
    <property type="component" value="Unassembled WGS sequence"/>
</dbReference>
<dbReference type="InterPro" id="IPR036388">
    <property type="entry name" value="WH-like_DNA-bd_sf"/>
</dbReference>
<protein>
    <submittedName>
        <fullName evidence="5">GntR family transcriptional regulator</fullName>
    </submittedName>
</protein>
<evidence type="ECO:0000313" key="6">
    <source>
        <dbReference type="Proteomes" id="UP000054717"/>
    </source>
</evidence>
<name>A0A158K6I5_9BURK</name>
<dbReference type="SUPFAM" id="SSF48008">
    <property type="entry name" value="GntR ligand-binding domain-like"/>
    <property type="match status" value="1"/>
</dbReference>
<dbReference type="InterPro" id="IPR008920">
    <property type="entry name" value="TF_FadR/GntR_C"/>
</dbReference>
<dbReference type="GO" id="GO:0003677">
    <property type="term" value="F:DNA binding"/>
    <property type="evidence" value="ECO:0007669"/>
    <property type="project" value="UniProtKB-KW"/>
</dbReference>
<dbReference type="STRING" id="326475.AWB66_05322"/>
<evidence type="ECO:0000256" key="3">
    <source>
        <dbReference type="ARBA" id="ARBA00023163"/>
    </source>
</evidence>
<dbReference type="InterPro" id="IPR036390">
    <property type="entry name" value="WH_DNA-bd_sf"/>
</dbReference>
<dbReference type="SMART" id="SM00345">
    <property type="entry name" value="HTH_GNTR"/>
    <property type="match status" value="1"/>
</dbReference>
<comment type="caution">
    <text evidence="5">The sequence shown here is derived from an EMBL/GenBank/DDBJ whole genome shotgun (WGS) entry which is preliminary data.</text>
</comment>
<dbReference type="Pfam" id="PF00392">
    <property type="entry name" value="GntR"/>
    <property type="match status" value="1"/>
</dbReference>
<dbReference type="InterPro" id="IPR000524">
    <property type="entry name" value="Tscrpt_reg_HTH_GntR"/>
</dbReference>
<evidence type="ECO:0000259" key="4">
    <source>
        <dbReference type="PROSITE" id="PS50949"/>
    </source>
</evidence>
<evidence type="ECO:0000256" key="1">
    <source>
        <dbReference type="ARBA" id="ARBA00023015"/>
    </source>
</evidence>
<dbReference type="Gene3D" id="1.10.10.10">
    <property type="entry name" value="Winged helix-like DNA-binding domain superfamily/Winged helix DNA-binding domain"/>
    <property type="match status" value="1"/>
</dbReference>
<dbReference type="PANTHER" id="PTHR43537">
    <property type="entry name" value="TRANSCRIPTIONAL REGULATOR, GNTR FAMILY"/>
    <property type="match status" value="1"/>
</dbReference>
<dbReference type="PANTHER" id="PTHR43537:SF24">
    <property type="entry name" value="GLUCONATE OPERON TRANSCRIPTIONAL REPRESSOR"/>
    <property type="match status" value="1"/>
</dbReference>
<proteinExistence type="predicted"/>
<dbReference type="SUPFAM" id="SSF46785">
    <property type="entry name" value="Winged helix' DNA-binding domain"/>
    <property type="match status" value="1"/>
</dbReference>
<sequence length="258" mass="28689">MSKTLVRQRKMLDNALMDFPHNPISVDADPDLESAGRSGETVERIASELKGRILDGRLVPGQRLISRDLVEQLGISRGSLREAFRRLEADGLVDVVPNRGAVVRSLSAAEVAHVYQIREALEGYAARMAAQNIDIGENRERFVAVLEQGRAHNERPDFQRFIVDNRAFHQEIVHMCANPQLGGLIDKYQLPVFMIQLRQLIGSAQMMKNALAEHEDIAEGILAGNPDMAYQAMKRHLWHSADLILQLPALAGMGSPLS</sequence>
<dbReference type="EMBL" id="FCNZ02000028">
    <property type="protein sequence ID" value="SAL76071.1"/>
    <property type="molecule type" value="Genomic_DNA"/>
</dbReference>
<evidence type="ECO:0000313" key="5">
    <source>
        <dbReference type="EMBL" id="SAL76071.1"/>
    </source>
</evidence>
<keyword evidence="1" id="KW-0805">Transcription regulation</keyword>
<evidence type="ECO:0000256" key="2">
    <source>
        <dbReference type="ARBA" id="ARBA00023125"/>
    </source>
</evidence>